<sequence length="279" mass="31487">MTTLRNHENEINSVEDSVLTNSDTCSTPGMTESLILQNMGNSMMPGHYIYCASEYDDIVRRIIRILISPDTAIGFLEGIKSVPVDLFYLGRAYLDTENRYRNENEHYRLALLIKRGLSDEDLISNLIHLIFEELLIHTPENTQNKIFSRIGGTMLGRMATNSLVSRRIANIVMKNIINAASSVHSRSILAKKTSLTGIIIGNILLIGGMAERAAYTAQALKEDCPEIYNKLRPKDLDLLYFFVESLMEPVVDAINIRRTDGQAAFERIMEMVADELKKK</sequence>
<dbReference type="RefSeq" id="WP_054528070.1">
    <property type="nucleotide sequence ID" value="NZ_CAJNLX020000001.1"/>
</dbReference>
<dbReference type="Proteomes" id="UP001164536">
    <property type="component" value="Chromosome"/>
</dbReference>
<organism evidence="1 2">
    <name type="scientific">Citrobacter freundii</name>
    <dbReference type="NCBI Taxonomy" id="546"/>
    <lineage>
        <taxon>Bacteria</taxon>
        <taxon>Pseudomonadati</taxon>
        <taxon>Pseudomonadota</taxon>
        <taxon>Gammaproteobacteria</taxon>
        <taxon>Enterobacterales</taxon>
        <taxon>Enterobacteriaceae</taxon>
        <taxon>Citrobacter</taxon>
        <taxon>Citrobacter freundii complex</taxon>
    </lineage>
</organism>
<protein>
    <submittedName>
        <fullName evidence="1">Uncharacterized protein</fullName>
    </submittedName>
</protein>
<evidence type="ECO:0000313" key="2">
    <source>
        <dbReference type="Proteomes" id="UP001164536"/>
    </source>
</evidence>
<accession>A0ABY7KYR4</accession>
<proteinExistence type="predicted"/>
<gene>
    <name evidence="1" type="ORF">O4000_19730</name>
</gene>
<reference evidence="1" key="1">
    <citation type="submission" date="2022-12" db="EMBL/GenBank/DDBJ databases">
        <title>2953647.</title>
        <authorList>
            <person name="Hergert J."/>
            <person name="Casey R."/>
            <person name="Wagner J."/>
            <person name="Young E.L."/>
            <person name="Oakeson K.F."/>
        </authorList>
    </citation>
    <scope>NUCLEOTIDE SEQUENCE</scope>
    <source>
        <strain evidence="1">2953647</strain>
    </source>
</reference>
<keyword evidence="2" id="KW-1185">Reference proteome</keyword>
<name>A0ABY7KYR4_CITFR</name>
<dbReference type="EMBL" id="CP114564">
    <property type="protein sequence ID" value="WAZ56504.1"/>
    <property type="molecule type" value="Genomic_DNA"/>
</dbReference>
<evidence type="ECO:0000313" key="1">
    <source>
        <dbReference type="EMBL" id="WAZ56504.1"/>
    </source>
</evidence>